<evidence type="ECO:0000313" key="1">
    <source>
        <dbReference type="EMBL" id="JAD65677.1"/>
    </source>
</evidence>
<dbReference type="AlphaFoldDB" id="A0A0A9C2C7"/>
<organism evidence="1">
    <name type="scientific">Arundo donax</name>
    <name type="common">Giant reed</name>
    <name type="synonym">Donax arundinaceus</name>
    <dbReference type="NCBI Taxonomy" id="35708"/>
    <lineage>
        <taxon>Eukaryota</taxon>
        <taxon>Viridiplantae</taxon>
        <taxon>Streptophyta</taxon>
        <taxon>Embryophyta</taxon>
        <taxon>Tracheophyta</taxon>
        <taxon>Spermatophyta</taxon>
        <taxon>Magnoliopsida</taxon>
        <taxon>Liliopsida</taxon>
        <taxon>Poales</taxon>
        <taxon>Poaceae</taxon>
        <taxon>PACMAD clade</taxon>
        <taxon>Arundinoideae</taxon>
        <taxon>Arundineae</taxon>
        <taxon>Arundo</taxon>
    </lineage>
</organism>
<reference evidence="1" key="1">
    <citation type="submission" date="2014-09" db="EMBL/GenBank/DDBJ databases">
        <authorList>
            <person name="Magalhaes I.L.F."/>
            <person name="Oliveira U."/>
            <person name="Santos F.R."/>
            <person name="Vidigal T.H.D.A."/>
            <person name="Brescovit A.D."/>
            <person name="Santos A.J."/>
        </authorList>
    </citation>
    <scope>NUCLEOTIDE SEQUENCE</scope>
    <source>
        <tissue evidence="1">Shoot tissue taken approximately 20 cm above the soil surface</tissue>
    </source>
</reference>
<reference evidence="1" key="2">
    <citation type="journal article" date="2015" name="Data Brief">
        <title>Shoot transcriptome of the giant reed, Arundo donax.</title>
        <authorList>
            <person name="Barrero R.A."/>
            <person name="Guerrero F.D."/>
            <person name="Moolhuijzen P."/>
            <person name="Goolsby J.A."/>
            <person name="Tidwell J."/>
            <person name="Bellgard S.E."/>
            <person name="Bellgard M.I."/>
        </authorList>
    </citation>
    <scope>NUCLEOTIDE SEQUENCE</scope>
    <source>
        <tissue evidence="1">Shoot tissue taken approximately 20 cm above the soil surface</tissue>
    </source>
</reference>
<accession>A0A0A9C2C7</accession>
<proteinExistence type="predicted"/>
<dbReference type="EMBL" id="GBRH01232218">
    <property type="protein sequence ID" value="JAD65677.1"/>
    <property type="molecule type" value="Transcribed_RNA"/>
</dbReference>
<protein>
    <submittedName>
        <fullName evidence="1">Uncharacterized protein</fullName>
    </submittedName>
</protein>
<name>A0A0A9C2C7_ARUDO</name>
<sequence length="21" mass="2193">MMNALGLVLVTASAFITELVV</sequence>